<keyword evidence="2" id="KW-0472">Membrane</keyword>
<dbReference type="Proteomes" id="UP000799302">
    <property type="component" value="Unassembled WGS sequence"/>
</dbReference>
<sequence>MGISRPPIDLNGACSTVYNNTLFLYSAAGFQEIPLTDGAKWKVLPPGVSVSGGVCVNALIPGNDAASALYIVGGSANSTEPNYPGMQRYVYSSGTWENIQTQVLVAQNRRNHGAAFLQESGSIAIYAGSQDSANTNPSSQTFLISTQPPYSVLSFTSTAPPLTAPMFMPWNESHALMVGGSTDNKKLYLFGRGGWSDLGTTIPEPIANDETHCTVATGDDGTKVLQEYNLGVSPNTLTRYLLWSNGQPAPVGTLIGAPKGAKRKRDSTGTWPAYNASGAPTEIRQDFSIAQAPNGYAIISGGSDSNPVVIFNEKQNAWVDTTSVFGNQPQTPLINPSSTAKSSSAASTSTSKPSTTAAAGAGGSTSHGLVVLGATLGAILGVAALLVAILLFLKRRSDKKAMEAEGGRSNEKNNRLSFADQGAADLSVEKPLDRSYHDSITSLQIFQGKAPGHRRGQNSDSSTAGLVHNKSALGTHEPLELNNIGNQSPQASRVNTPQYNPETQQYGELDRGEQSRSAGWSQYFNGNNVTDLGAGAAAGAAAGGALAAHHHHNQQQQHQQQGGIGHKGTFLHDPHHSTQSSFSGSDYDESRRTTSNMRPLELNLGPKFDSDRIRRSRDIGPTRDGHDSFNFVAGRAISTGSGYSSVYYADDPQRVSQISAIMPVPPIGSSQYGNAFANRPSTAPGHIATNIYAVPHPQPVMPPLRTMNSGQATPGAVSSHMAAIPQSAVTYNTSSSSDSGAALAHEFPMPAVYDSPQRALPAFPRIAGRGDSAAGPSGANSPMPESQPRSGPVLRKMTGSEDMSWLNINAPAGRPI</sequence>
<evidence type="ECO:0000313" key="3">
    <source>
        <dbReference type="EMBL" id="KAF2667335.1"/>
    </source>
</evidence>
<dbReference type="EMBL" id="MU004237">
    <property type="protein sequence ID" value="KAF2667335.1"/>
    <property type="molecule type" value="Genomic_DNA"/>
</dbReference>
<accession>A0A6A6U4Y7</accession>
<feature type="transmembrane region" description="Helical" evidence="2">
    <location>
        <begin position="369"/>
        <end position="393"/>
    </location>
</feature>
<evidence type="ECO:0000256" key="1">
    <source>
        <dbReference type="SAM" id="MobiDB-lite"/>
    </source>
</evidence>
<keyword evidence="2" id="KW-0812">Transmembrane</keyword>
<dbReference type="Gene3D" id="2.120.10.80">
    <property type="entry name" value="Kelch-type beta propeller"/>
    <property type="match status" value="1"/>
</dbReference>
<feature type="region of interest" description="Disordered" evidence="1">
    <location>
        <begin position="766"/>
        <end position="816"/>
    </location>
</feature>
<gene>
    <name evidence="3" type="ORF">BT63DRAFT_290243</name>
</gene>
<reference evidence="3" key="1">
    <citation type="journal article" date="2020" name="Stud. Mycol.">
        <title>101 Dothideomycetes genomes: a test case for predicting lifestyles and emergence of pathogens.</title>
        <authorList>
            <person name="Haridas S."/>
            <person name="Albert R."/>
            <person name="Binder M."/>
            <person name="Bloem J."/>
            <person name="Labutti K."/>
            <person name="Salamov A."/>
            <person name="Andreopoulos B."/>
            <person name="Baker S."/>
            <person name="Barry K."/>
            <person name="Bills G."/>
            <person name="Bluhm B."/>
            <person name="Cannon C."/>
            <person name="Castanera R."/>
            <person name="Culley D."/>
            <person name="Daum C."/>
            <person name="Ezra D."/>
            <person name="Gonzalez J."/>
            <person name="Henrissat B."/>
            <person name="Kuo A."/>
            <person name="Liang C."/>
            <person name="Lipzen A."/>
            <person name="Lutzoni F."/>
            <person name="Magnuson J."/>
            <person name="Mondo S."/>
            <person name="Nolan M."/>
            <person name="Ohm R."/>
            <person name="Pangilinan J."/>
            <person name="Park H.-J."/>
            <person name="Ramirez L."/>
            <person name="Alfaro M."/>
            <person name="Sun H."/>
            <person name="Tritt A."/>
            <person name="Yoshinaga Y."/>
            <person name="Zwiers L.-H."/>
            <person name="Turgeon B."/>
            <person name="Goodwin S."/>
            <person name="Spatafora J."/>
            <person name="Crous P."/>
            <person name="Grigoriev I."/>
        </authorList>
    </citation>
    <scope>NUCLEOTIDE SEQUENCE</scope>
    <source>
        <strain evidence="3">CBS 115976</strain>
    </source>
</reference>
<protein>
    <recommendedName>
        <fullName evidence="5">Galactose oxidase</fullName>
    </recommendedName>
</protein>
<keyword evidence="4" id="KW-1185">Reference proteome</keyword>
<feature type="region of interest" description="Disordered" evidence="1">
    <location>
        <begin position="446"/>
        <end position="465"/>
    </location>
</feature>
<dbReference type="InterPro" id="IPR011043">
    <property type="entry name" value="Gal_Oxase/kelch_b-propeller"/>
</dbReference>
<dbReference type="AlphaFoldDB" id="A0A6A6U4Y7"/>
<feature type="region of interest" description="Disordered" evidence="1">
    <location>
        <begin position="328"/>
        <end position="364"/>
    </location>
</feature>
<feature type="region of interest" description="Disordered" evidence="1">
    <location>
        <begin position="479"/>
        <end position="520"/>
    </location>
</feature>
<evidence type="ECO:0000313" key="4">
    <source>
        <dbReference type="Proteomes" id="UP000799302"/>
    </source>
</evidence>
<organism evidence="3 4">
    <name type="scientific">Microthyrium microscopicum</name>
    <dbReference type="NCBI Taxonomy" id="703497"/>
    <lineage>
        <taxon>Eukaryota</taxon>
        <taxon>Fungi</taxon>
        <taxon>Dikarya</taxon>
        <taxon>Ascomycota</taxon>
        <taxon>Pezizomycotina</taxon>
        <taxon>Dothideomycetes</taxon>
        <taxon>Dothideomycetes incertae sedis</taxon>
        <taxon>Microthyriales</taxon>
        <taxon>Microthyriaceae</taxon>
        <taxon>Microthyrium</taxon>
    </lineage>
</organism>
<proteinExistence type="predicted"/>
<name>A0A6A6U4Y7_9PEZI</name>
<dbReference type="InterPro" id="IPR015915">
    <property type="entry name" value="Kelch-typ_b-propeller"/>
</dbReference>
<evidence type="ECO:0008006" key="5">
    <source>
        <dbReference type="Google" id="ProtNLM"/>
    </source>
</evidence>
<feature type="compositionally biased region" description="Low complexity" evidence="1">
    <location>
        <begin position="336"/>
        <end position="359"/>
    </location>
</feature>
<dbReference type="OrthoDB" id="5352000at2759"/>
<feature type="compositionally biased region" description="Polar residues" evidence="1">
    <location>
        <begin position="778"/>
        <end position="789"/>
    </location>
</feature>
<evidence type="ECO:0000256" key="2">
    <source>
        <dbReference type="SAM" id="Phobius"/>
    </source>
</evidence>
<keyword evidence="2" id="KW-1133">Transmembrane helix</keyword>
<feature type="region of interest" description="Disordered" evidence="1">
    <location>
        <begin position="254"/>
        <end position="277"/>
    </location>
</feature>
<feature type="region of interest" description="Disordered" evidence="1">
    <location>
        <begin position="543"/>
        <end position="614"/>
    </location>
</feature>
<dbReference type="SUPFAM" id="SSF50965">
    <property type="entry name" value="Galactose oxidase, central domain"/>
    <property type="match status" value="1"/>
</dbReference>
<feature type="compositionally biased region" description="Polar residues" evidence="1">
    <location>
        <begin position="483"/>
        <end position="506"/>
    </location>
</feature>